<keyword evidence="7 9" id="KW-1133">Transmembrane helix</keyword>
<feature type="transmembrane region" description="Helical" evidence="9">
    <location>
        <begin position="439"/>
        <end position="459"/>
    </location>
</feature>
<comment type="similarity">
    <text evidence="2 9">Belongs to the resistance-nodulation-cell division (RND) (TC 2.A.6) family.</text>
</comment>
<dbReference type="RefSeq" id="WP_091133595.1">
    <property type="nucleotide sequence ID" value="NZ_FMVJ01000005.1"/>
</dbReference>
<organism evidence="10 11">
    <name type="scientific">Microvirga guangxiensis</name>
    <dbReference type="NCBI Taxonomy" id="549386"/>
    <lineage>
        <taxon>Bacteria</taxon>
        <taxon>Pseudomonadati</taxon>
        <taxon>Pseudomonadota</taxon>
        <taxon>Alphaproteobacteria</taxon>
        <taxon>Hyphomicrobiales</taxon>
        <taxon>Methylobacteriaceae</taxon>
        <taxon>Microvirga</taxon>
    </lineage>
</organism>
<dbReference type="STRING" id="549386.SAMN02927923_01822"/>
<evidence type="ECO:0000256" key="2">
    <source>
        <dbReference type="ARBA" id="ARBA00010942"/>
    </source>
</evidence>
<evidence type="ECO:0000256" key="8">
    <source>
        <dbReference type="ARBA" id="ARBA00023136"/>
    </source>
</evidence>
<dbReference type="Gene3D" id="3.30.70.1320">
    <property type="entry name" value="Multidrug efflux transporter AcrB pore domain like"/>
    <property type="match status" value="1"/>
</dbReference>
<dbReference type="NCBIfam" id="TIGR00915">
    <property type="entry name" value="2A0602"/>
    <property type="match status" value="1"/>
</dbReference>
<evidence type="ECO:0000256" key="1">
    <source>
        <dbReference type="ARBA" id="ARBA00004429"/>
    </source>
</evidence>
<dbReference type="AlphaFoldDB" id="A0A1G5HM42"/>
<feature type="transmembrane region" description="Helical" evidence="9">
    <location>
        <begin position="879"/>
        <end position="897"/>
    </location>
</feature>
<evidence type="ECO:0000256" key="6">
    <source>
        <dbReference type="ARBA" id="ARBA00022692"/>
    </source>
</evidence>
<gene>
    <name evidence="10" type="ORF">SAMN02927923_01822</name>
</gene>
<comment type="subcellular location">
    <subcellularLocation>
        <location evidence="1 9">Cell inner membrane</location>
        <topology evidence="1 9">Multi-pass membrane protein</topology>
    </subcellularLocation>
</comment>
<dbReference type="Proteomes" id="UP000199569">
    <property type="component" value="Unassembled WGS sequence"/>
</dbReference>
<feature type="transmembrane region" description="Helical" evidence="9">
    <location>
        <begin position="341"/>
        <end position="361"/>
    </location>
</feature>
<keyword evidence="3 9" id="KW-0813">Transport</keyword>
<dbReference type="SUPFAM" id="SSF82693">
    <property type="entry name" value="Multidrug efflux transporter AcrB pore domain, PN1, PN2, PC1 and PC2 subdomains"/>
    <property type="match status" value="4"/>
</dbReference>
<dbReference type="EMBL" id="FMVJ01000005">
    <property type="protein sequence ID" value="SCY64935.1"/>
    <property type="molecule type" value="Genomic_DNA"/>
</dbReference>
<feature type="transmembrane region" description="Helical" evidence="9">
    <location>
        <begin position="368"/>
        <end position="389"/>
    </location>
</feature>
<dbReference type="Gene3D" id="3.30.70.1440">
    <property type="entry name" value="Multidrug efflux transporter AcrB pore domain"/>
    <property type="match status" value="1"/>
</dbReference>
<evidence type="ECO:0000313" key="10">
    <source>
        <dbReference type="EMBL" id="SCY64935.1"/>
    </source>
</evidence>
<name>A0A1G5HM42_9HYPH</name>
<dbReference type="GO" id="GO:0005886">
    <property type="term" value="C:plasma membrane"/>
    <property type="evidence" value="ECO:0007669"/>
    <property type="project" value="UniProtKB-SubCell"/>
</dbReference>
<dbReference type="GO" id="GO:0015562">
    <property type="term" value="F:efflux transmembrane transporter activity"/>
    <property type="evidence" value="ECO:0007669"/>
    <property type="project" value="InterPro"/>
</dbReference>
<feature type="transmembrane region" description="Helical" evidence="9">
    <location>
        <begin position="904"/>
        <end position="926"/>
    </location>
</feature>
<evidence type="ECO:0000256" key="4">
    <source>
        <dbReference type="ARBA" id="ARBA00022475"/>
    </source>
</evidence>
<keyword evidence="4" id="KW-1003">Cell membrane</keyword>
<feature type="transmembrane region" description="Helical" evidence="9">
    <location>
        <begin position="932"/>
        <end position="953"/>
    </location>
</feature>
<dbReference type="InterPro" id="IPR004764">
    <property type="entry name" value="MdtF-like"/>
</dbReference>
<feature type="transmembrane region" description="Helical" evidence="9">
    <location>
        <begin position="544"/>
        <end position="563"/>
    </location>
</feature>
<dbReference type="GO" id="GO:0009636">
    <property type="term" value="P:response to toxic substance"/>
    <property type="evidence" value="ECO:0007669"/>
    <property type="project" value="UniProtKB-ARBA"/>
</dbReference>
<evidence type="ECO:0000256" key="9">
    <source>
        <dbReference type="RuleBase" id="RU364070"/>
    </source>
</evidence>
<dbReference type="GO" id="GO:0042910">
    <property type="term" value="F:xenobiotic transmembrane transporter activity"/>
    <property type="evidence" value="ECO:0007669"/>
    <property type="project" value="TreeGrafter"/>
</dbReference>
<sequence length="1050" mass="110955">MRFPSYFIDRPIVATVLSVLILLAGAMSLGGLPLSEYPAVTPPTVMVRASYPGASPETIAETVASPIEQELNGTDGLVYMSSQSTVDGSLSLTLTFEHGVDPDTAQIQVQNRVTRAIPRLPQTVQRIGVVTQKTSPDMLMVVHLVSPDASRDTLFMSNYATLNIRDELRRLPGVGDVVVWGAGEYSMRVWLDPERIASRGLTAGDVVEAIREQNADVAAGSLGAPPHAAAPLQVTLSARGRLVTEQEFADIVVRTTADGRVTRLGEVARIELGADAYSLRSLLDGKPAVGIQIVQQPGANALDTTAGVRSRMAELAGTFPAGVEHRIAYDPTIFVRASIEAVLKTLAEAVLLVVLVVVVFLQSWRAAIIPLVAVPVSLVGTFAVMHLMGSSLNTLSLFGLVLSIGIVVDDAIVVVENVERHMRLGATPREAAHRAMAEVTGPIIAITSVLAAVFVPTAFLSGLTGEFYSQFALTIAVSTVLSAVNSLTLSPALAALLLRDHHARPDLPTRLLDTALGWFFRLFNRGFDAASAGYAGLTRRAVRFGSLVVIVYGALLGATWVGFSAVPAGFVPSQDKYYLVGIVQLPAGASLDRTDEVTRKVSELALAEDGVESVVAFPGLSINGFVNLPNAAVFFAMLDPFDVRQTPELAATAIAGRLQAKLFGIRDGFVGVFPPPPVPGLGPTGGFKMLVEDRAGHGTQALAQATQALMAKAGQTSGVTGLMTSFGVNAPQVALELDREKAKSHGVPIDAAFEALQVYLGSLYVNDFNLQGRTYRVTVQADAPFRGDASAIERLHARNGEGRTVPLSTFVSARDAAGPDRMIRYNGYPAADVSGMPAPGYSSGEAVAAMERIAAETLPPGMSFEWTDLTLQEKLAGNAGLWVFPLAVVLAYLILAVQYNSFTLPLAVLLIAPMALLSAIAGIWWTGGDNNVFTQIGLLVLVGLAAKNAILIVEFARAKEGEGLTPVEAAIEAARLRLRPILMTSLAFVMGVVPLVLATGAGAEMRQAMGVAVFFGMIGVTLFGLVLTPVFYVITSGRRTRAPSSAPLEA</sequence>
<feature type="transmembrane region" description="Helical" evidence="9">
    <location>
        <begin position="395"/>
        <end position="418"/>
    </location>
</feature>
<reference evidence="10 11" key="1">
    <citation type="submission" date="2016-10" db="EMBL/GenBank/DDBJ databases">
        <authorList>
            <person name="de Groot N.N."/>
        </authorList>
    </citation>
    <scope>NUCLEOTIDE SEQUENCE [LARGE SCALE GENOMIC DNA]</scope>
    <source>
        <strain evidence="10 11">CGMCC 1.7666</strain>
    </source>
</reference>
<keyword evidence="5 9" id="KW-0997">Cell inner membrane</keyword>
<comment type="caution">
    <text evidence="9">Lacks conserved residue(s) required for the propagation of feature annotation.</text>
</comment>
<keyword evidence="6 9" id="KW-0812">Transmembrane</keyword>
<dbReference type="OrthoDB" id="9807350at2"/>
<protein>
    <recommendedName>
        <fullName evidence="9">Efflux pump membrane transporter</fullName>
    </recommendedName>
</protein>
<feature type="transmembrane region" description="Helical" evidence="9">
    <location>
        <begin position="1009"/>
        <end position="1034"/>
    </location>
</feature>
<proteinExistence type="inferred from homology"/>
<dbReference type="FunFam" id="3.30.70.1430:FF:000001">
    <property type="entry name" value="Efflux pump membrane transporter"/>
    <property type="match status" value="1"/>
</dbReference>
<dbReference type="PANTHER" id="PTHR32063">
    <property type="match status" value="1"/>
</dbReference>
<dbReference type="Pfam" id="PF00873">
    <property type="entry name" value="ACR_tran"/>
    <property type="match status" value="1"/>
</dbReference>
<feature type="transmembrane region" description="Helical" evidence="9">
    <location>
        <begin position="471"/>
        <end position="498"/>
    </location>
</feature>
<dbReference type="Gene3D" id="3.30.70.1430">
    <property type="entry name" value="Multidrug efflux transporter AcrB pore domain"/>
    <property type="match status" value="2"/>
</dbReference>
<dbReference type="SUPFAM" id="SSF82866">
    <property type="entry name" value="Multidrug efflux transporter AcrB transmembrane domain"/>
    <property type="match status" value="2"/>
</dbReference>
<dbReference type="FunFam" id="1.20.1640.10:FF:000001">
    <property type="entry name" value="Efflux pump membrane transporter"/>
    <property type="match status" value="1"/>
</dbReference>
<dbReference type="SUPFAM" id="SSF82714">
    <property type="entry name" value="Multidrug efflux transporter AcrB TolC docking domain, DN and DC subdomains"/>
    <property type="match status" value="2"/>
</dbReference>
<dbReference type="Gene3D" id="3.30.2090.10">
    <property type="entry name" value="Multidrug efflux transporter AcrB TolC docking domain, DN and DC subdomains"/>
    <property type="match status" value="2"/>
</dbReference>
<evidence type="ECO:0000256" key="7">
    <source>
        <dbReference type="ARBA" id="ARBA00022989"/>
    </source>
</evidence>
<keyword evidence="8 9" id="KW-0472">Membrane</keyword>
<evidence type="ECO:0000256" key="3">
    <source>
        <dbReference type="ARBA" id="ARBA00022448"/>
    </source>
</evidence>
<dbReference type="PRINTS" id="PR00702">
    <property type="entry name" value="ACRIFLAVINRP"/>
</dbReference>
<dbReference type="InterPro" id="IPR027463">
    <property type="entry name" value="AcrB_DN_DC_subdom"/>
</dbReference>
<feature type="transmembrane region" description="Helical" evidence="9">
    <location>
        <begin position="981"/>
        <end position="1003"/>
    </location>
</feature>
<keyword evidence="11" id="KW-1185">Reference proteome</keyword>
<dbReference type="Gene3D" id="1.20.1640.10">
    <property type="entry name" value="Multidrug efflux transporter AcrB transmembrane domain"/>
    <property type="match status" value="2"/>
</dbReference>
<evidence type="ECO:0000256" key="5">
    <source>
        <dbReference type="ARBA" id="ARBA00022519"/>
    </source>
</evidence>
<evidence type="ECO:0000313" key="11">
    <source>
        <dbReference type="Proteomes" id="UP000199569"/>
    </source>
</evidence>
<dbReference type="PANTHER" id="PTHR32063:SF26">
    <property type="entry name" value="EFFLUX PUMP MEMBRANE TRANSPORTER"/>
    <property type="match status" value="1"/>
</dbReference>
<dbReference type="InterPro" id="IPR001036">
    <property type="entry name" value="Acrflvin-R"/>
</dbReference>
<dbReference type="NCBIfam" id="NF000282">
    <property type="entry name" value="RND_permease_1"/>
    <property type="match status" value="1"/>
</dbReference>
<accession>A0A1G5HM42</accession>